<gene>
    <name evidence="1" type="ORF">SAMN02745244_00403</name>
</gene>
<dbReference type="Proteomes" id="UP000184512">
    <property type="component" value="Unassembled WGS sequence"/>
</dbReference>
<dbReference type="EMBL" id="FQZG01000006">
    <property type="protein sequence ID" value="SHI45938.1"/>
    <property type="molecule type" value="Genomic_DNA"/>
</dbReference>
<keyword evidence="2" id="KW-1185">Reference proteome</keyword>
<organism evidence="1 2">
    <name type="scientific">Tessaracoccus bendigoensis DSM 12906</name>
    <dbReference type="NCBI Taxonomy" id="1123357"/>
    <lineage>
        <taxon>Bacteria</taxon>
        <taxon>Bacillati</taxon>
        <taxon>Actinomycetota</taxon>
        <taxon>Actinomycetes</taxon>
        <taxon>Propionibacteriales</taxon>
        <taxon>Propionibacteriaceae</taxon>
        <taxon>Tessaracoccus</taxon>
    </lineage>
</organism>
<dbReference type="RefSeq" id="WP_073185890.1">
    <property type="nucleotide sequence ID" value="NZ_FQZG01000006.1"/>
</dbReference>
<sequence>MRNLRNLIKPEELSATATKLQVTTEEQEMLDLMEHNVAVSFDLPLLGGGVDLGLLVEAFETVGGKMHDQIQEAVIAAES</sequence>
<proteinExistence type="predicted"/>
<dbReference type="STRING" id="1123357.SAMN02745244_00403"/>
<reference evidence="1 2" key="1">
    <citation type="submission" date="2016-11" db="EMBL/GenBank/DDBJ databases">
        <authorList>
            <person name="Jaros S."/>
            <person name="Januszkiewicz K."/>
            <person name="Wedrychowicz H."/>
        </authorList>
    </citation>
    <scope>NUCLEOTIDE SEQUENCE [LARGE SCALE GENOMIC DNA]</scope>
    <source>
        <strain evidence="1 2">DSM 12906</strain>
    </source>
</reference>
<evidence type="ECO:0000313" key="1">
    <source>
        <dbReference type="EMBL" id="SHI45938.1"/>
    </source>
</evidence>
<accession>A0A1M6BBJ4</accession>
<evidence type="ECO:0000313" key="2">
    <source>
        <dbReference type="Proteomes" id="UP000184512"/>
    </source>
</evidence>
<dbReference type="AlphaFoldDB" id="A0A1M6BBJ4"/>
<protein>
    <submittedName>
        <fullName evidence="1">Uncharacterized protein</fullName>
    </submittedName>
</protein>
<name>A0A1M6BBJ4_9ACTN</name>